<sequence length="147" mass="16961">MMAVDDTPSTADVVDKTQYHLVWVPRYRRNIHVPGIADYLKKVFRAVREFHPDWFVEEIGVERDHVHLHMVIPPKYAVLRVVETLKSVTSRQLEEKFPHVLRNVWWDGGGILARGCFASTVGINEATIRHDVQHQGEQETGQAQLEL</sequence>
<dbReference type="PANTHER" id="PTHR33360">
    <property type="entry name" value="TRANSPOSASE FOR INSERTION SEQUENCE ELEMENT IS200"/>
    <property type="match status" value="1"/>
</dbReference>
<organism evidence="2 3">
    <name type="scientific">Candidatus Nitrospira nitrosa</name>
    <dbReference type="NCBI Taxonomy" id="1742972"/>
    <lineage>
        <taxon>Bacteria</taxon>
        <taxon>Pseudomonadati</taxon>
        <taxon>Nitrospirota</taxon>
        <taxon>Nitrospiria</taxon>
        <taxon>Nitrospirales</taxon>
        <taxon>Nitrospiraceae</taxon>
        <taxon>Nitrospira</taxon>
    </lineage>
</organism>
<protein>
    <submittedName>
        <fullName evidence="2">Transposase</fullName>
    </submittedName>
</protein>
<proteinExistence type="predicted"/>
<dbReference type="SUPFAM" id="SSF143422">
    <property type="entry name" value="Transposase IS200-like"/>
    <property type="match status" value="1"/>
</dbReference>
<evidence type="ECO:0000313" key="2">
    <source>
        <dbReference type="EMBL" id="CUS34824.1"/>
    </source>
</evidence>
<evidence type="ECO:0000259" key="1">
    <source>
        <dbReference type="SMART" id="SM01321"/>
    </source>
</evidence>
<dbReference type="NCBIfam" id="NF033573">
    <property type="entry name" value="transpos_IS200"/>
    <property type="match status" value="1"/>
</dbReference>
<dbReference type="AlphaFoldDB" id="A0A0S4LDZ2"/>
<dbReference type="OrthoDB" id="9798161at2"/>
<gene>
    <name evidence="2" type="ORF">COMA1_120007</name>
</gene>
<reference evidence="2 3" key="1">
    <citation type="submission" date="2015-10" db="EMBL/GenBank/DDBJ databases">
        <authorList>
            <person name="Gilbert D.G."/>
        </authorList>
    </citation>
    <scope>NUCLEOTIDE SEQUENCE [LARGE SCALE GENOMIC DNA]</scope>
    <source>
        <strain evidence="2">COMA1</strain>
    </source>
</reference>
<dbReference type="InterPro" id="IPR002686">
    <property type="entry name" value="Transposase_17"/>
</dbReference>
<dbReference type="SMART" id="SM01321">
    <property type="entry name" value="Y1_Tnp"/>
    <property type="match status" value="1"/>
</dbReference>
<dbReference type="Pfam" id="PF01797">
    <property type="entry name" value="Y1_Tnp"/>
    <property type="match status" value="1"/>
</dbReference>
<evidence type="ECO:0000313" key="3">
    <source>
        <dbReference type="Proteomes" id="UP000199032"/>
    </source>
</evidence>
<dbReference type="STRING" id="1742972.COMA1_120007"/>
<dbReference type="PANTHER" id="PTHR33360:SF2">
    <property type="entry name" value="TRANSPOSASE FOR INSERTION SEQUENCE ELEMENT IS200"/>
    <property type="match status" value="1"/>
</dbReference>
<feature type="domain" description="Transposase IS200-like" evidence="1">
    <location>
        <begin position="14"/>
        <end position="135"/>
    </location>
</feature>
<dbReference type="Proteomes" id="UP000199032">
    <property type="component" value="Unassembled WGS sequence"/>
</dbReference>
<dbReference type="GO" id="GO:0006313">
    <property type="term" value="P:DNA transposition"/>
    <property type="evidence" value="ECO:0007669"/>
    <property type="project" value="InterPro"/>
</dbReference>
<keyword evidence="3" id="KW-1185">Reference proteome</keyword>
<name>A0A0S4LDZ2_9BACT</name>
<dbReference type="Gene3D" id="3.30.70.1290">
    <property type="entry name" value="Transposase IS200-like"/>
    <property type="match status" value="1"/>
</dbReference>
<dbReference type="GO" id="GO:0003677">
    <property type="term" value="F:DNA binding"/>
    <property type="evidence" value="ECO:0007669"/>
    <property type="project" value="InterPro"/>
</dbReference>
<accession>A0A0S4LDZ2</accession>
<dbReference type="GO" id="GO:0004803">
    <property type="term" value="F:transposase activity"/>
    <property type="evidence" value="ECO:0007669"/>
    <property type="project" value="InterPro"/>
</dbReference>
<dbReference type="EMBL" id="CZQA01000004">
    <property type="protein sequence ID" value="CUS34824.1"/>
    <property type="molecule type" value="Genomic_DNA"/>
</dbReference>
<dbReference type="InterPro" id="IPR036515">
    <property type="entry name" value="Transposase_17_sf"/>
</dbReference>